<accession>W4LQR3</accession>
<proteinExistence type="predicted"/>
<organism evidence="1 2">
    <name type="scientific">Candidatus Entotheonella gemina</name>
    <dbReference type="NCBI Taxonomy" id="1429439"/>
    <lineage>
        <taxon>Bacteria</taxon>
        <taxon>Pseudomonadati</taxon>
        <taxon>Nitrospinota/Tectimicrobiota group</taxon>
        <taxon>Candidatus Tectimicrobiota</taxon>
        <taxon>Candidatus Entotheonellia</taxon>
        <taxon>Candidatus Entotheonellales</taxon>
        <taxon>Candidatus Entotheonellaceae</taxon>
        <taxon>Candidatus Entotheonella</taxon>
    </lineage>
</organism>
<keyword evidence="2" id="KW-1185">Reference proteome</keyword>
<gene>
    <name evidence="1" type="ORF">ETSY2_39485</name>
</gene>
<reference evidence="1 2" key="1">
    <citation type="journal article" date="2014" name="Nature">
        <title>An environmental bacterial taxon with a large and distinct metabolic repertoire.</title>
        <authorList>
            <person name="Wilson M.C."/>
            <person name="Mori T."/>
            <person name="Ruckert C."/>
            <person name="Uria A.R."/>
            <person name="Helf M.J."/>
            <person name="Takada K."/>
            <person name="Gernert C."/>
            <person name="Steffens U.A."/>
            <person name="Heycke N."/>
            <person name="Schmitt S."/>
            <person name="Rinke C."/>
            <person name="Helfrich E.J."/>
            <person name="Brachmann A.O."/>
            <person name="Gurgui C."/>
            <person name="Wakimoto T."/>
            <person name="Kracht M."/>
            <person name="Crusemann M."/>
            <person name="Hentschel U."/>
            <person name="Abe I."/>
            <person name="Matsunaga S."/>
            <person name="Kalinowski J."/>
            <person name="Takeyama H."/>
            <person name="Piel J."/>
        </authorList>
    </citation>
    <scope>NUCLEOTIDE SEQUENCE [LARGE SCALE GENOMIC DNA]</scope>
    <source>
        <strain evidence="2">TSY2</strain>
    </source>
</reference>
<protein>
    <recommendedName>
        <fullName evidence="3">Clan AA aspartic protease</fullName>
    </recommendedName>
</protein>
<dbReference type="AlphaFoldDB" id="W4LQR3"/>
<name>W4LQR3_9BACT</name>
<evidence type="ECO:0000313" key="1">
    <source>
        <dbReference type="EMBL" id="ETX00225.1"/>
    </source>
</evidence>
<comment type="caution">
    <text evidence="1">The sequence shown here is derived from an EMBL/GenBank/DDBJ whole genome shotgun (WGS) entry which is preliminary data.</text>
</comment>
<dbReference type="Gene3D" id="2.40.70.10">
    <property type="entry name" value="Acid Proteases"/>
    <property type="match status" value="1"/>
</dbReference>
<dbReference type="EMBL" id="AZHX01001753">
    <property type="protein sequence ID" value="ETX00225.1"/>
    <property type="molecule type" value="Genomic_DNA"/>
</dbReference>
<dbReference type="Proteomes" id="UP000019140">
    <property type="component" value="Unassembled WGS sequence"/>
</dbReference>
<dbReference type="HOGENOM" id="CLU_149987_0_0_7"/>
<evidence type="ECO:0008006" key="3">
    <source>
        <dbReference type="Google" id="ProtNLM"/>
    </source>
</evidence>
<sequence>MLRGYVDAGSQPWVSLTLMGSHGQIVEFEAIIDTGFDGGLCLPRSLAEQIALQEMGMQRVELADGSQHIEPLFLGEVVFDGVRQWADISLTQGADALLGTALLKNYQLEIRFRSRTVVLLKEQ</sequence>
<evidence type="ECO:0000313" key="2">
    <source>
        <dbReference type="Proteomes" id="UP000019140"/>
    </source>
</evidence>
<dbReference type="InterPro" id="IPR021109">
    <property type="entry name" value="Peptidase_aspartic_dom_sf"/>
</dbReference>